<evidence type="ECO:0000313" key="2">
    <source>
        <dbReference type="Proteomes" id="UP001215598"/>
    </source>
</evidence>
<gene>
    <name evidence="1" type="ORF">B0H16DRAFT_734006</name>
</gene>
<accession>A0AAD7DZH3</accession>
<dbReference type="EMBL" id="JARKIB010000505">
    <property type="protein sequence ID" value="KAJ7702939.1"/>
    <property type="molecule type" value="Genomic_DNA"/>
</dbReference>
<organism evidence="1 2">
    <name type="scientific">Mycena metata</name>
    <dbReference type="NCBI Taxonomy" id="1033252"/>
    <lineage>
        <taxon>Eukaryota</taxon>
        <taxon>Fungi</taxon>
        <taxon>Dikarya</taxon>
        <taxon>Basidiomycota</taxon>
        <taxon>Agaricomycotina</taxon>
        <taxon>Agaricomycetes</taxon>
        <taxon>Agaricomycetidae</taxon>
        <taxon>Agaricales</taxon>
        <taxon>Marasmiineae</taxon>
        <taxon>Mycenaceae</taxon>
        <taxon>Mycena</taxon>
    </lineage>
</organism>
<protein>
    <submittedName>
        <fullName evidence="1">Uncharacterized protein</fullName>
    </submittedName>
</protein>
<dbReference type="InterPro" id="IPR006311">
    <property type="entry name" value="TAT_signal"/>
</dbReference>
<comment type="caution">
    <text evidence="1">The sequence shown here is derived from an EMBL/GenBank/DDBJ whole genome shotgun (WGS) entry which is preliminary data.</text>
</comment>
<name>A0AAD7DZH3_9AGAR</name>
<sequence length="212" mass="23301">MCTRRFFLRFAFISFLSLLLSSLLLVYPLAAHAVIRVRVGAKTRTSLFIVVVTAPLWWTGDNAPFSYFFGTIFLMRPGSLGAERLRVRVGSRLGARAHLEWTSACLLSSPTFAAAWGHRECCHTGVRMVLARFRLSGSVRRWAISPQGVVVLVVDSIRAGGVDGGALDQDGQYAHARTARRCSCFCACCCEGVAPWAFEAEIVWNRGGIILS</sequence>
<dbReference type="AlphaFoldDB" id="A0AAD7DZH3"/>
<dbReference type="Proteomes" id="UP001215598">
    <property type="component" value="Unassembled WGS sequence"/>
</dbReference>
<dbReference type="PROSITE" id="PS51318">
    <property type="entry name" value="TAT"/>
    <property type="match status" value="1"/>
</dbReference>
<reference evidence="1" key="1">
    <citation type="submission" date="2023-03" db="EMBL/GenBank/DDBJ databases">
        <title>Massive genome expansion in bonnet fungi (Mycena s.s.) driven by repeated elements and novel gene families across ecological guilds.</title>
        <authorList>
            <consortium name="Lawrence Berkeley National Laboratory"/>
            <person name="Harder C.B."/>
            <person name="Miyauchi S."/>
            <person name="Viragh M."/>
            <person name="Kuo A."/>
            <person name="Thoen E."/>
            <person name="Andreopoulos B."/>
            <person name="Lu D."/>
            <person name="Skrede I."/>
            <person name="Drula E."/>
            <person name="Henrissat B."/>
            <person name="Morin E."/>
            <person name="Kohler A."/>
            <person name="Barry K."/>
            <person name="LaButti K."/>
            <person name="Morin E."/>
            <person name="Salamov A."/>
            <person name="Lipzen A."/>
            <person name="Mereny Z."/>
            <person name="Hegedus B."/>
            <person name="Baldrian P."/>
            <person name="Stursova M."/>
            <person name="Weitz H."/>
            <person name="Taylor A."/>
            <person name="Grigoriev I.V."/>
            <person name="Nagy L.G."/>
            <person name="Martin F."/>
            <person name="Kauserud H."/>
        </authorList>
    </citation>
    <scope>NUCLEOTIDE SEQUENCE</scope>
    <source>
        <strain evidence="1">CBHHK182m</strain>
    </source>
</reference>
<keyword evidence="2" id="KW-1185">Reference proteome</keyword>
<evidence type="ECO:0000313" key="1">
    <source>
        <dbReference type="EMBL" id="KAJ7702939.1"/>
    </source>
</evidence>
<proteinExistence type="predicted"/>